<gene>
    <name evidence="1" type="ORF">ERS008491_04155</name>
</gene>
<proteinExistence type="predicted"/>
<dbReference type="EMBL" id="CPYI01000024">
    <property type="protein sequence ID" value="CNF58215.1"/>
    <property type="molecule type" value="Genomic_DNA"/>
</dbReference>
<organism evidence="1 2">
    <name type="scientific">Yersinia kristensenii</name>
    <dbReference type="NCBI Taxonomy" id="28152"/>
    <lineage>
        <taxon>Bacteria</taxon>
        <taxon>Pseudomonadati</taxon>
        <taxon>Pseudomonadota</taxon>
        <taxon>Gammaproteobacteria</taxon>
        <taxon>Enterobacterales</taxon>
        <taxon>Yersiniaceae</taxon>
        <taxon>Yersinia</taxon>
    </lineage>
</organism>
<name>A0A0T9M4F2_YERKR</name>
<evidence type="ECO:0000313" key="2">
    <source>
        <dbReference type="Proteomes" id="UP000045824"/>
    </source>
</evidence>
<dbReference type="AlphaFoldDB" id="A0A0T9M4F2"/>
<evidence type="ECO:0000313" key="1">
    <source>
        <dbReference type="EMBL" id="CNF58215.1"/>
    </source>
</evidence>
<dbReference type="Proteomes" id="UP000045824">
    <property type="component" value="Unassembled WGS sequence"/>
</dbReference>
<protein>
    <submittedName>
        <fullName evidence="1">Uncharacterized protein</fullName>
    </submittedName>
</protein>
<reference evidence="1 2" key="1">
    <citation type="submission" date="2015-03" db="EMBL/GenBank/DDBJ databases">
        <authorList>
            <person name="Murphy D."/>
        </authorList>
    </citation>
    <scope>NUCLEOTIDE SEQUENCE [LARGE SCALE GENOMIC DNA]</scope>
    <source>
        <strain evidence="1 2">FCF326</strain>
    </source>
</reference>
<sequence>MAILRGVNFSFKSSLYNLLYHNSVVDYNILW</sequence>
<accession>A0A0T9M4F2</accession>